<evidence type="ECO:0000259" key="1">
    <source>
        <dbReference type="Pfam" id="PF06094"/>
    </source>
</evidence>
<organism evidence="2 3">
    <name type="scientific">Allgaiera indica</name>
    <dbReference type="NCBI Taxonomy" id="765699"/>
    <lineage>
        <taxon>Bacteria</taxon>
        <taxon>Pseudomonadati</taxon>
        <taxon>Pseudomonadota</taxon>
        <taxon>Alphaproteobacteria</taxon>
        <taxon>Rhodobacterales</taxon>
        <taxon>Paracoccaceae</taxon>
        <taxon>Allgaiera</taxon>
    </lineage>
</organism>
<comment type="caution">
    <text evidence="2">The sequence shown here is derived from an EMBL/GenBank/DDBJ whole genome shotgun (WGS) entry which is preliminary data.</text>
</comment>
<dbReference type="CDD" id="cd06661">
    <property type="entry name" value="GGCT_like"/>
    <property type="match status" value="1"/>
</dbReference>
<dbReference type="InterPro" id="IPR009288">
    <property type="entry name" value="AIG2-like_dom"/>
</dbReference>
<dbReference type="Pfam" id="PF06094">
    <property type="entry name" value="GGACT"/>
    <property type="match status" value="1"/>
</dbReference>
<evidence type="ECO:0000313" key="2">
    <source>
        <dbReference type="EMBL" id="GHE05119.1"/>
    </source>
</evidence>
<evidence type="ECO:0000313" key="3">
    <source>
        <dbReference type="Proteomes" id="UP000634647"/>
    </source>
</evidence>
<dbReference type="Gene3D" id="3.10.490.10">
    <property type="entry name" value="Gamma-glutamyl cyclotransferase-like"/>
    <property type="match status" value="1"/>
</dbReference>
<proteinExistence type="predicted"/>
<reference evidence="2" key="2">
    <citation type="submission" date="2023-06" db="EMBL/GenBank/DDBJ databases">
        <authorList>
            <person name="Sun Q."/>
            <person name="Zhou Y."/>
        </authorList>
    </citation>
    <scope>NUCLEOTIDE SEQUENCE</scope>
    <source>
        <strain evidence="2">CGMCC 1.10859</strain>
    </source>
</reference>
<dbReference type="EMBL" id="BNAB01000021">
    <property type="protein sequence ID" value="GHE05119.1"/>
    <property type="molecule type" value="Genomic_DNA"/>
</dbReference>
<name>A0AAN5A0Y2_9RHOB</name>
<reference evidence="2" key="1">
    <citation type="journal article" date="2014" name="Int. J. Syst. Evol. Microbiol.">
        <title>Complete genome sequence of Corynebacterium casei LMG S-19264T (=DSM 44701T), isolated from a smear-ripened cheese.</title>
        <authorList>
            <consortium name="US DOE Joint Genome Institute (JGI-PGF)"/>
            <person name="Walter F."/>
            <person name="Albersmeier A."/>
            <person name="Kalinowski J."/>
            <person name="Ruckert C."/>
        </authorList>
    </citation>
    <scope>NUCLEOTIDE SEQUENCE</scope>
    <source>
        <strain evidence="2">CGMCC 1.10859</strain>
    </source>
</reference>
<feature type="domain" description="Gamma-glutamylcyclotransferase AIG2-like" evidence="1">
    <location>
        <begin position="28"/>
        <end position="126"/>
    </location>
</feature>
<dbReference type="AlphaFoldDB" id="A0AAN5A0Y2"/>
<sequence length="210" mass="22890">MPAYDRRDACGHSGFQASLRAMTQDFFFGYGSLVNRATHAYPEAHPATLSGWRRVWRHTALRPVAYLSAEPCKGSKIEGLVASIPNADWAALDEREAAYDRHLLPGAGVRHPVGRTITVQIYAVPRPVAAAPSVRHPVLLSYLDVVVQGFLNEFGEAGAARFFDTTAGWDAPILNDRAAPRYARAQRLSAAETQLVDDHLATLAATVIRG</sequence>
<dbReference type="Proteomes" id="UP000634647">
    <property type="component" value="Unassembled WGS sequence"/>
</dbReference>
<dbReference type="InterPro" id="IPR013024">
    <property type="entry name" value="GGCT-like"/>
</dbReference>
<dbReference type="InterPro" id="IPR036568">
    <property type="entry name" value="GGCT-like_sf"/>
</dbReference>
<dbReference type="SUPFAM" id="SSF110857">
    <property type="entry name" value="Gamma-glutamyl cyclotransferase-like"/>
    <property type="match status" value="1"/>
</dbReference>
<gene>
    <name evidence="2" type="ORF">GCM10008024_34780</name>
</gene>
<protein>
    <submittedName>
        <fullName evidence="2">Gamma-glutamylcyclotransferase</fullName>
    </submittedName>
</protein>
<accession>A0AAN5A0Y2</accession>